<evidence type="ECO:0000259" key="6">
    <source>
        <dbReference type="Pfam" id="PF03607"/>
    </source>
</evidence>
<keyword evidence="8" id="KW-1185">Reference proteome</keyword>
<keyword evidence="3" id="KW-0963">Cytoplasm</keyword>
<gene>
    <name evidence="7" type="ORF">SKAU_G00182170</name>
</gene>
<evidence type="ECO:0000313" key="7">
    <source>
        <dbReference type="EMBL" id="KAJ8355423.1"/>
    </source>
</evidence>
<dbReference type="AlphaFoldDB" id="A0A9Q1FCA5"/>
<dbReference type="GO" id="GO:0035556">
    <property type="term" value="P:intracellular signal transduction"/>
    <property type="evidence" value="ECO:0007669"/>
    <property type="project" value="InterPro"/>
</dbReference>
<evidence type="ECO:0000256" key="2">
    <source>
        <dbReference type="ARBA" id="ARBA00004496"/>
    </source>
</evidence>
<keyword evidence="4" id="KW-0677">Repeat</keyword>
<proteinExistence type="predicted"/>
<dbReference type="InterPro" id="IPR036572">
    <property type="entry name" value="Doublecortin_dom_sf"/>
</dbReference>
<organism evidence="7 8">
    <name type="scientific">Synaphobranchus kaupii</name>
    <name type="common">Kaup's arrowtooth eel</name>
    <dbReference type="NCBI Taxonomy" id="118154"/>
    <lineage>
        <taxon>Eukaryota</taxon>
        <taxon>Metazoa</taxon>
        <taxon>Chordata</taxon>
        <taxon>Craniata</taxon>
        <taxon>Vertebrata</taxon>
        <taxon>Euteleostomi</taxon>
        <taxon>Actinopterygii</taxon>
        <taxon>Neopterygii</taxon>
        <taxon>Teleostei</taxon>
        <taxon>Anguilliformes</taxon>
        <taxon>Synaphobranchidae</taxon>
        <taxon>Synaphobranchus</taxon>
    </lineage>
</organism>
<dbReference type="GO" id="GO:0060041">
    <property type="term" value="P:retina development in camera-type eye"/>
    <property type="evidence" value="ECO:0007669"/>
    <property type="project" value="TreeGrafter"/>
</dbReference>
<dbReference type="InterPro" id="IPR003533">
    <property type="entry name" value="Doublecortin_dom"/>
</dbReference>
<dbReference type="Gene3D" id="3.10.20.230">
    <property type="entry name" value="Doublecortin domain"/>
    <property type="match status" value="1"/>
</dbReference>
<evidence type="ECO:0000256" key="3">
    <source>
        <dbReference type="ARBA" id="ARBA00022490"/>
    </source>
</evidence>
<keyword evidence="5" id="KW-0966">Cell projection</keyword>
<dbReference type="EMBL" id="JAINUF010000006">
    <property type="protein sequence ID" value="KAJ8355423.1"/>
    <property type="molecule type" value="Genomic_DNA"/>
</dbReference>
<dbReference type="OrthoDB" id="9895813at2759"/>
<evidence type="ECO:0000256" key="5">
    <source>
        <dbReference type="ARBA" id="ARBA00023273"/>
    </source>
</evidence>
<evidence type="ECO:0000256" key="1">
    <source>
        <dbReference type="ARBA" id="ARBA00004316"/>
    </source>
</evidence>
<comment type="subcellular location">
    <subcellularLocation>
        <location evidence="1">Cell projection</location>
    </subcellularLocation>
    <subcellularLocation>
        <location evidence="2">Cytoplasm</location>
    </subcellularLocation>
</comment>
<evidence type="ECO:0000313" key="8">
    <source>
        <dbReference type="Proteomes" id="UP001152622"/>
    </source>
</evidence>
<protein>
    <recommendedName>
        <fullName evidence="6">Doublecortin domain-containing protein</fullName>
    </recommendedName>
</protein>
<dbReference type="GO" id="GO:0042461">
    <property type="term" value="P:photoreceptor cell development"/>
    <property type="evidence" value="ECO:0007669"/>
    <property type="project" value="TreeGrafter"/>
</dbReference>
<feature type="domain" description="Doublecortin" evidence="6">
    <location>
        <begin position="7"/>
        <end position="43"/>
    </location>
</feature>
<dbReference type="SUPFAM" id="SSF89837">
    <property type="entry name" value="Doublecortin (DC)"/>
    <property type="match status" value="1"/>
</dbReference>
<dbReference type="PANTHER" id="PTHR23005:SF3">
    <property type="entry name" value="RETINITIS PIGMENTOSA 1-LIKE 1 PROTEIN"/>
    <property type="match status" value="1"/>
</dbReference>
<reference evidence="7" key="1">
    <citation type="journal article" date="2023" name="Science">
        <title>Genome structures resolve the early diversification of teleost fishes.</title>
        <authorList>
            <person name="Parey E."/>
            <person name="Louis A."/>
            <person name="Montfort J."/>
            <person name="Bouchez O."/>
            <person name="Roques C."/>
            <person name="Iampietro C."/>
            <person name="Lluch J."/>
            <person name="Castinel A."/>
            <person name="Donnadieu C."/>
            <person name="Desvignes T."/>
            <person name="Floi Bucao C."/>
            <person name="Jouanno E."/>
            <person name="Wen M."/>
            <person name="Mejri S."/>
            <person name="Dirks R."/>
            <person name="Jansen H."/>
            <person name="Henkel C."/>
            <person name="Chen W.J."/>
            <person name="Zahm M."/>
            <person name="Cabau C."/>
            <person name="Klopp C."/>
            <person name="Thompson A.W."/>
            <person name="Robinson-Rechavi M."/>
            <person name="Braasch I."/>
            <person name="Lecointre G."/>
            <person name="Bobe J."/>
            <person name="Postlethwait J.H."/>
            <person name="Berthelot C."/>
            <person name="Roest Crollius H."/>
            <person name="Guiguen Y."/>
        </authorList>
    </citation>
    <scope>NUCLEOTIDE SEQUENCE</scope>
    <source>
        <strain evidence="7">WJC10195</strain>
    </source>
</reference>
<dbReference type="Pfam" id="PF03607">
    <property type="entry name" value="DCX"/>
    <property type="match status" value="1"/>
</dbReference>
<name>A0A9Q1FCA5_SYNKA</name>
<dbReference type="GO" id="GO:0035082">
    <property type="term" value="P:axoneme assembly"/>
    <property type="evidence" value="ECO:0007669"/>
    <property type="project" value="TreeGrafter"/>
</dbReference>
<evidence type="ECO:0000256" key="4">
    <source>
        <dbReference type="ARBA" id="ARBA00022737"/>
    </source>
</evidence>
<accession>A0A9Q1FCA5</accession>
<dbReference type="GO" id="GO:0005930">
    <property type="term" value="C:axoneme"/>
    <property type="evidence" value="ECO:0007669"/>
    <property type="project" value="TreeGrafter"/>
</dbReference>
<sequence length="95" mass="10943">MVRRNIVLHLRTVHSLRLFLEEISELLHCHVRKLYTLEGHKVPTGPLCTRPLWPNGLLAQPNLYWQRKHALMEQQPIHWGLLGDSTPQPTPGSAV</sequence>
<comment type="caution">
    <text evidence="7">The sequence shown here is derived from an EMBL/GenBank/DDBJ whole genome shotgun (WGS) entry which is preliminary data.</text>
</comment>
<dbReference type="PANTHER" id="PTHR23005">
    <property type="entry name" value="RETINITIS PIGMENTOSA 1 PROTEIN"/>
    <property type="match status" value="1"/>
</dbReference>
<dbReference type="Proteomes" id="UP001152622">
    <property type="component" value="Chromosome 6"/>
</dbReference>